<evidence type="ECO:0000256" key="12">
    <source>
        <dbReference type="ARBA" id="ARBA00023303"/>
    </source>
</evidence>
<evidence type="ECO:0000256" key="5">
    <source>
        <dbReference type="ARBA" id="ARBA00022673"/>
    </source>
</evidence>
<keyword evidence="6 13" id="KW-0812">Transmembrane</keyword>
<evidence type="ECO:0000256" key="6">
    <source>
        <dbReference type="ARBA" id="ARBA00022692"/>
    </source>
</evidence>
<evidence type="ECO:0000256" key="2">
    <source>
        <dbReference type="ARBA" id="ARBA00022448"/>
    </source>
</evidence>
<comment type="caution">
    <text evidence="15">The sequence shown here is derived from an EMBL/GenBank/DDBJ whole genome shotgun (WGS) entry which is preliminary data.</text>
</comment>
<evidence type="ECO:0000256" key="7">
    <source>
        <dbReference type="ARBA" id="ARBA00022737"/>
    </source>
</evidence>
<keyword evidence="12" id="KW-0407">Ion channel</keyword>
<dbReference type="GO" id="GO:0098703">
    <property type="term" value="P:calcium ion import across plasma membrane"/>
    <property type="evidence" value="ECO:0007669"/>
    <property type="project" value="TreeGrafter"/>
</dbReference>
<dbReference type="InterPro" id="IPR005821">
    <property type="entry name" value="Ion_trans_dom"/>
</dbReference>
<dbReference type="Pfam" id="PF00520">
    <property type="entry name" value="Ion_trans"/>
    <property type="match status" value="1"/>
</dbReference>
<sequence>MGQLQTRGSQWNDPAGALDQVISQSHEEGQCLLYKLANYKKGGELMDAYRLGGGREVERLILDQFAVFMYNDGRGKEITRTEYLKWKLRGRTRDEVGSDRPTAGCVPHNLIILSHAWQYALNMEPGVKSRFDPLNFWQDHEACWQMQYRGNLGETLLHVLIICNTRTHTRIAKILLKCFPKLAVDVVEGQEYLGSFFLPKDQQREVPRTQTDYEGLAYLGETLLNWAACCNNETCYNMLVDRDADPNAKDSFGNMVLHMIVVCDKQGEGQSEEMFGYALRHPRCPARNGELNAAGLTPLTLACRLARSEIFREMLELTCVEFWRYSNITCSAYPLNALDTIGPDGKTNWNSALMMILNGKKDEHLDMLEGGIIQRLLEEKWQSFARAEFLRKLMIMMLHLVSISVAMYLRPEYDRTLLGTRPQDIGRYCFEVTTLLGSAYYLIVQSGSEIKNQGLVPFIIQLFHDPIQLLFNISNAILLGCIPLRLLDLRAVEELVLTIAVVGSWFHLMFFAGAIQLTGPFVTMIFKIITNDMVTFFIIYSIFLLAFSQAFFFLYKGSPNRASSKFSNYIDTWMGLFHMTLGDYDFGELSRSAYAPLMLITFVLFMVLVPILLLNMLIAMMGNTYATVVQQSEKEWVKQLHRALPNNIHVVLS</sequence>
<feature type="transmembrane region" description="Helical" evidence="13">
    <location>
        <begin position="534"/>
        <end position="555"/>
    </location>
</feature>
<evidence type="ECO:0000256" key="13">
    <source>
        <dbReference type="SAM" id="Phobius"/>
    </source>
</evidence>
<dbReference type="Pfam" id="PF00023">
    <property type="entry name" value="Ank"/>
    <property type="match status" value="1"/>
</dbReference>
<dbReference type="GO" id="GO:0005262">
    <property type="term" value="F:calcium channel activity"/>
    <property type="evidence" value="ECO:0007669"/>
    <property type="project" value="UniProtKB-KW"/>
</dbReference>
<dbReference type="InterPro" id="IPR002110">
    <property type="entry name" value="Ankyrin_rpt"/>
</dbReference>
<evidence type="ECO:0000256" key="11">
    <source>
        <dbReference type="ARBA" id="ARBA00023136"/>
    </source>
</evidence>
<keyword evidence="15" id="KW-0675">Receptor</keyword>
<keyword evidence="8" id="KW-0106">Calcium</keyword>
<evidence type="ECO:0000313" key="16">
    <source>
        <dbReference type="Proteomes" id="UP000440578"/>
    </source>
</evidence>
<dbReference type="GO" id="GO:0005886">
    <property type="term" value="C:plasma membrane"/>
    <property type="evidence" value="ECO:0007669"/>
    <property type="project" value="UniProtKB-SubCell"/>
</dbReference>
<keyword evidence="3" id="KW-1003">Cell membrane</keyword>
<evidence type="ECO:0000256" key="3">
    <source>
        <dbReference type="ARBA" id="ARBA00022475"/>
    </source>
</evidence>
<organism evidence="15 16">
    <name type="scientific">Amphibalanus amphitrite</name>
    <name type="common">Striped barnacle</name>
    <name type="synonym">Balanus amphitrite</name>
    <dbReference type="NCBI Taxonomy" id="1232801"/>
    <lineage>
        <taxon>Eukaryota</taxon>
        <taxon>Metazoa</taxon>
        <taxon>Ecdysozoa</taxon>
        <taxon>Arthropoda</taxon>
        <taxon>Crustacea</taxon>
        <taxon>Multicrustacea</taxon>
        <taxon>Cirripedia</taxon>
        <taxon>Thoracica</taxon>
        <taxon>Thoracicalcarea</taxon>
        <taxon>Balanomorpha</taxon>
        <taxon>Balanoidea</taxon>
        <taxon>Balanidae</taxon>
        <taxon>Amphibalaninae</taxon>
        <taxon>Amphibalanus</taxon>
    </lineage>
</organism>
<keyword evidence="10" id="KW-0406">Ion transport</keyword>
<feature type="transmembrane region" description="Helical" evidence="13">
    <location>
        <begin position="593"/>
        <end position="614"/>
    </location>
</feature>
<evidence type="ECO:0000256" key="4">
    <source>
        <dbReference type="ARBA" id="ARBA00022568"/>
    </source>
</evidence>
<keyword evidence="16" id="KW-1185">Reference proteome</keyword>
<dbReference type="SMART" id="SM00248">
    <property type="entry name" value="ANK"/>
    <property type="match status" value="3"/>
</dbReference>
<protein>
    <submittedName>
        <fullName evidence="15">Transient receptor potential cation channel subfamily V member 6</fullName>
    </submittedName>
</protein>
<accession>A0A6A4X409</accession>
<evidence type="ECO:0000256" key="10">
    <source>
        <dbReference type="ARBA" id="ARBA00023065"/>
    </source>
</evidence>
<evidence type="ECO:0000256" key="9">
    <source>
        <dbReference type="ARBA" id="ARBA00022989"/>
    </source>
</evidence>
<keyword evidence="7" id="KW-0677">Repeat</keyword>
<keyword evidence="11 13" id="KW-0472">Membrane</keyword>
<evidence type="ECO:0000259" key="14">
    <source>
        <dbReference type="Pfam" id="PF00520"/>
    </source>
</evidence>
<reference evidence="15 16" key="1">
    <citation type="submission" date="2019-07" db="EMBL/GenBank/DDBJ databases">
        <title>Draft genome assembly of a fouling barnacle, Amphibalanus amphitrite (Darwin, 1854): The first reference genome for Thecostraca.</title>
        <authorList>
            <person name="Kim W."/>
        </authorList>
    </citation>
    <scope>NUCLEOTIDE SEQUENCE [LARGE SCALE GENOMIC DNA]</scope>
    <source>
        <strain evidence="15">SNU_AA5</strain>
        <tissue evidence="15">Soma without cirri and trophi</tissue>
    </source>
</reference>
<evidence type="ECO:0000256" key="8">
    <source>
        <dbReference type="ARBA" id="ARBA00022837"/>
    </source>
</evidence>
<keyword evidence="9 13" id="KW-1133">Transmembrane helix</keyword>
<keyword evidence="5" id="KW-0107">Calcium channel</keyword>
<name>A0A6A4X409_AMPAM</name>
<gene>
    <name evidence="15" type="primary">TRPV6</name>
    <name evidence="15" type="ORF">FJT64_016399</name>
</gene>
<dbReference type="InterPro" id="IPR036770">
    <property type="entry name" value="Ankyrin_rpt-contain_sf"/>
</dbReference>
<dbReference type="AlphaFoldDB" id="A0A6A4X409"/>
<dbReference type="EMBL" id="VIIS01000123">
    <property type="protein sequence ID" value="KAF0313003.1"/>
    <property type="molecule type" value="Genomic_DNA"/>
</dbReference>
<dbReference type="Proteomes" id="UP000440578">
    <property type="component" value="Unassembled WGS sequence"/>
</dbReference>
<dbReference type="GO" id="GO:0034703">
    <property type="term" value="C:cation channel complex"/>
    <property type="evidence" value="ECO:0007669"/>
    <property type="project" value="UniProtKB-ARBA"/>
</dbReference>
<evidence type="ECO:0000313" key="15">
    <source>
        <dbReference type="EMBL" id="KAF0313003.1"/>
    </source>
</evidence>
<feature type="transmembrane region" description="Helical" evidence="13">
    <location>
        <begin position="469"/>
        <end position="487"/>
    </location>
</feature>
<comment type="subcellular location">
    <subcellularLocation>
        <location evidence="1">Cell membrane</location>
        <topology evidence="1">Multi-pass membrane protein</topology>
    </subcellularLocation>
</comment>
<keyword evidence="4" id="KW-0109">Calcium transport</keyword>
<evidence type="ECO:0000256" key="1">
    <source>
        <dbReference type="ARBA" id="ARBA00004651"/>
    </source>
</evidence>
<dbReference type="SUPFAM" id="SSF48403">
    <property type="entry name" value="Ankyrin repeat"/>
    <property type="match status" value="1"/>
</dbReference>
<feature type="domain" description="Ion transport" evidence="14">
    <location>
        <begin position="418"/>
        <end position="632"/>
    </location>
</feature>
<dbReference type="PANTHER" id="PTHR10582:SF2">
    <property type="entry name" value="INACTIVE"/>
    <property type="match status" value="1"/>
</dbReference>
<dbReference type="OrthoDB" id="533508at2759"/>
<dbReference type="InterPro" id="IPR024862">
    <property type="entry name" value="TRPV"/>
</dbReference>
<dbReference type="Gene3D" id="1.25.40.20">
    <property type="entry name" value="Ankyrin repeat-containing domain"/>
    <property type="match status" value="1"/>
</dbReference>
<keyword evidence="2" id="KW-0813">Transport</keyword>
<dbReference type="PANTHER" id="PTHR10582">
    <property type="entry name" value="TRANSIENT RECEPTOR POTENTIAL ION CHANNEL PROTEIN"/>
    <property type="match status" value="1"/>
</dbReference>
<dbReference type="Gene3D" id="1.10.287.70">
    <property type="match status" value="1"/>
</dbReference>
<proteinExistence type="predicted"/>
<feature type="transmembrane region" description="Helical" evidence="13">
    <location>
        <begin position="499"/>
        <end position="522"/>
    </location>
</feature>